<sequence>MDPLPEPDIIADVLNTPRITNVSAPQNQCNILAALQALRDDLGQQIQALGQQIQARGQQIQALRDDLGQQIQAPRNDQQALPDDLGQQIQALRDDLGQQIQALRNDQQALPDDLGRQVQALRDDQQALRDDLMQQIQALRDDLGQLGQALRDDQQARQIRAPRNDQQAQALRDDQQALRDDLTQRFHALKYRHSNFEIAFANRNKFRDYGGTTLQPLVDIRNGRNIPGFPRTHAQLYRTKKAIVDTILRALGVQLPRNTLLKAKREAVAQGLTCLDENGGD</sequence>
<gene>
    <name evidence="2" type="ORF">B0T24DRAFT_598097</name>
</gene>
<reference evidence="2" key="2">
    <citation type="submission" date="2023-06" db="EMBL/GenBank/DDBJ databases">
        <authorList>
            <consortium name="Lawrence Berkeley National Laboratory"/>
            <person name="Haridas S."/>
            <person name="Hensen N."/>
            <person name="Bonometti L."/>
            <person name="Westerberg I."/>
            <person name="Brannstrom I.O."/>
            <person name="Guillou S."/>
            <person name="Cros-Aarteil S."/>
            <person name="Calhoun S."/>
            <person name="Kuo A."/>
            <person name="Mondo S."/>
            <person name="Pangilinan J."/>
            <person name="Riley R."/>
            <person name="Labutti K."/>
            <person name="Andreopoulos B."/>
            <person name="Lipzen A."/>
            <person name="Chen C."/>
            <person name="Yanf M."/>
            <person name="Daum C."/>
            <person name="Ng V."/>
            <person name="Clum A."/>
            <person name="Steindorff A."/>
            <person name="Ohm R."/>
            <person name="Martin F."/>
            <person name="Silar P."/>
            <person name="Natvig D."/>
            <person name="Lalanne C."/>
            <person name="Gautier V."/>
            <person name="Ament-Velasquez S.L."/>
            <person name="Kruys A."/>
            <person name="Hutchinson M.I."/>
            <person name="Powell A.J."/>
            <person name="Barry K."/>
            <person name="Miller A.N."/>
            <person name="Grigoriev I.V."/>
            <person name="Debuchy R."/>
            <person name="Gladieux P."/>
            <person name="Thoren M.H."/>
            <person name="Johannesson H."/>
        </authorList>
    </citation>
    <scope>NUCLEOTIDE SEQUENCE</scope>
    <source>
        <strain evidence="2">CBS 958.72</strain>
    </source>
</reference>
<keyword evidence="3" id="KW-1185">Reference proteome</keyword>
<keyword evidence="1" id="KW-0175">Coiled coil</keyword>
<dbReference type="SUPFAM" id="SSF47162">
    <property type="entry name" value="Apolipoprotein"/>
    <property type="match status" value="1"/>
</dbReference>
<dbReference type="AlphaFoldDB" id="A0AAE0JUU2"/>
<evidence type="ECO:0000256" key="1">
    <source>
        <dbReference type="SAM" id="Coils"/>
    </source>
</evidence>
<evidence type="ECO:0000313" key="2">
    <source>
        <dbReference type="EMBL" id="KAK3364764.1"/>
    </source>
</evidence>
<comment type="caution">
    <text evidence="2">The sequence shown here is derived from an EMBL/GenBank/DDBJ whole genome shotgun (WGS) entry which is preliminary data.</text>
</comment>
<organism evidence="2 3">
    <name type="scientific">Lasiosphaeria ovina</name>
    <dbReference type="NCBI Taxonomy" id="92902"/>
    <lineage>
        <taxon>Eukaryota</taxon>
        <taxon>Fungi</taxon>
        <taxon>Dikarya</taxon>
        <taxon>Ascomycota</taxon>
        <taxon>Pezizomycotina</taxon>
        <taxon>Sordariomycetes</taxon>
        <taxon>Sordariomycetidae</taxon>
        <taxon>Sordariales</taxon>
        <taxon>Lasiosphaeriaceae</taxon>
        <taxon>Lasiosphaeria</taxon>
    </lineage>
</organism>
<name>A0AAE0JUU2_9PEZI</name>
<feature type="coiled-coil region" evidence="1">
    <location>
        <begin position="122"/>
        <end position="149"/>
    </location>
</feature>
<evidence type="ECO:0000313" key="3">
    <source>
        <dbReference type="Proteomes" id="UP001287356"/>
    </source>
</evidence>
<proteinExistence type="predicted"/>
<accession>A0AAE0JUU2</accession>
<reference evidence="2" key="1">
    <citation type="journal article" date="2023" name="Mol. Phylogenet. Evol.">
        <title>Genome-scale phylogeny and comparative genomics of the fungal order Sordariales.</title>
        <authorList>
            <person name="Hensen N."/>
            <person name="Bonometti L."/>
            <person name="Westerberg I."/>
            <person name="Brannstrom I.O."/>
            <person name="Guillou S."/>
            <person name="Cros-Aarteil S."/>
            <person name="Calhoun S."/>
            <person name="Haridas S."/>
            <person name="Kuo A."/>
            <person name="Mondo S."/>
            <person name="Pangilinan J."/>
            <person name="Riley R."/>
            <person name="LaButti K."/>
            <person name="Andreopoulos B."/>
            <person name="Lipzen A."/>
            <person name="Chen C."/>
            <person name="Yan M."/>
            <person name="Daum C."/>
            <person name="Ng V."/>
            <person name="Clum A."/>
            <person name="Steindorff A."/>
            <person name="Ohm R.A."/>
            <person name="Martin F."/>
            <person name="Silar P."/>
            <person name="Natvig D.O."/>
            <person name="Lalanne C."/>
            <person name="Gautier V."/>
            <person name="Ament-Velasquez S.L."/>
            <person name="Kruys A."/>
            <person name="Hutchinson M.I."/>
            <person name="Powell A.J."/>
            <person name="Barry K."/>
            <person name="Miller A.N."/>
            <person name="Grigoriev I.V."/>
            <person name="Debuchy R."/>
            <person name="Gladieux P."/>
            <person name="Hiltunen Thoren M."/>
            <person name="Johannesson H."/>
        </authorList>
    </citation>
    <scope>NUCLEOTIDE SEQUENCE</scope>
    <source>
        <strain evidence="2">CBS 958.72</strain>
    </source>
</reference>
<dbReference type="Proteomes" id="UP001287356">
    <property type="component" value="Unassembled WGS sequence"/>
</dbReference>
<dbReference type="EMBL" id="JAULSN010000009">
    <property type="protein sequence ID" value="KAK3364764.1"/>
    <property type="molecule type" value="Genomic_DNA"/>
</dbReference>
<protein>
    <submittedName>
        <fullName evidence="2">Uncharacterized protein</fullName>
    </submittedName>
</protein>